<feature type="region of interest" description="Disordered" evidence="1">
    <location>
        <begin position="90"/>
        <end position="120"/>
    </location>
</feature>
<accession>A0ABP8K5K4</accession>
<evidence type="ECO:0008006" key="5">
    <source>
        <dbReference type="Google" id="ProtNLM"/>
    </source>
</evidence>
<protein>
    <recommendedName>
        <fullName evidence="5">Outer membrane protein beta-barrel domain-containing protein</fullName>
    </recommendedName>
</protein>
<proteinExistence type="predicted"/>
<keyword evidence="2" id="KW-0732">Signal</keyword>
<sequence length="328" mass="36289">MMKNVSLALLVVGIAGANLAYGQRDTRMYDYNTATRYNNQNIRSGSVSLQQHEEGLIDAYKKGYKDGMETGNKLNRTATTDRLNTRERRMYADPERTGTNETIRRDNDNSSTSQSLNAAERRRYENLLAAEAERNEKKEKEVIVTEKRVLPYQAFTGGFYGGLNTTRYLGEDIDPGNLSGRLGYQLGVFTRFGGRLYGQLGAEYFASSSNFFVPGGGQSLQDISGQINTQWLQIPAYVGFKLTESDRGISGIRLAVGAEYANRLGGSNTVQINSASFRNGSFLGLANLGFDLGPVMIDLVYHHGFSDLISGFNNSQRRSFGANVGFKF</sequence>
<feature type="signal peptide" evidence="2">
    <location>
        <begin position="1"/>
        <end position="20"/>
    </location>
</feature>
<comment type="caution">
    <text evidence="3">The sequence shown here is derived from an EMBL/GenBank/DDBJ whole genome shotgun (WGS) entry which is preliminary data.</text>
</comment>
<evidence type="ECO:0000313" key="3">
    <source>
        <dbReference type="EMBL" id="GAA4400741.1"/>
    </source>
</evidence>
<reference evidence="4" key="1">
    <citation type="journal article" date="2019" name="Int. J. Syst. Evol. Microbiol.">
        <title>The Global Catalogue of Microorganisms (GCM) 10K type strain sequencing project: providing services to taxonomists for standard genome sequencing and annotation.</title>
        <authorList>
            <consortium name="The Broad Institute Genomics Platform"/>
            <consortium name="The Broad Institute Genome Sequencing Center for Infectious Disease"/>
            <person name="Wu L."/>
            <person name="Ma J."/>
        </authorList>
    </citation>
    <scope>NUCLEOTIDE SEQUENCE [LARGE SCALE GENOMIC DNA]</scope>
    <source>
        <strain evidence="4">JCM 17925</strain>
    </source>
</reference>
<dbReference type="RefSeq" id="WP_345265392.1">
    <property type="nucleotide sequence ID" value="NZ_BAABHB010000002.1"/>
</dbReference>
<evidence type="ECO:0000313" key="4">
    <source>
        <dbReference type="Proteomes" id="UP001500936"/>
    </source>
</evidence>
<organism evidence="3 4">
    <name type="scientific">Nibrella viscosa</name>
    <dbReference type="NCBI Taxonomy" id="1084524"/>
    <lineage>
        <taxon>Bacteria</taxon>
        <taxon>Pseudomonadati</taxon>
        <taxon>Bacteroidota</taxon>
        <taxon>Cytophagia</taxon>
        <taxon>Cytophagales</taxon>
        <taxon>Spirosomataceae</taxon>
        <taxon>Nibrella</taxon>
    </lineage>
</organism>
<evidence type="ECO:0000256" key="2">
    <source>
        <dbReference type="SAM" id="SignalP"/>
    </source>
</evidence>
<feature type="chain" id="PRO_5045831717" description="Outer membrane protein beta-barrel domain-containing protein" evidence="2">
    <location>
        <begin position="21"/>
        <end position="328"/>
    </location>
</feature>
<dbReference type="Proteomes" id="UP001500936">
    <property type="component" value="Unassembled WGS sequence"/>
</dbReference>
<name>A0ABP8K5K4_9BACT</name>
<keyword evidence="4" id="KW-1185">Reference proteome</keyword>
<evidence type="ECO:0000256" key="1">
    <source>
        <dbReference type="SAM" id="MobiDB-lite"/>
    </source>
</evidence>
<feature type="compositionally biased region" description="Basic and acidic residues" evidence="1">
    <location>
        <begin position="90"/>
        <end position="108"/>
    </location>
</feature>
<dbReference type="EMBL" id="BAABHB010000002">
    <property type="protein sequence ID" value="GAA4400741.1"/>
    <property type="molecule type" value="Genomic_DNA"/>
</dbReference>
<gene>
    <name evidence="3" type="ORF">GCM10023187_14230</name>
</gene>